<gene>
    <name evidence="6" type="ORF">KUTeg_021707</name>
</gene>
<keyword evidence="2" id="KW-0812">Transmembrane</keyword>
<dbReference type="PANTHER" id="PTHR24365">
    <property type="entry name" value="TOLL-LIKE RECEPTOR"/>
    <property type="match status" value="1"/>
</dbReference>
<evidence type="ECO:0008006" key="8">
    <source>
        <dbReference type="Google" id="ProtNLM"/>
    </source>
</evidence>
<dbReference type="EMBL" id="JARBDR010000919">
    <property type="protein sequence ID" value="KAJ8300188.1"/>
    <property type="molecule type" value="Genomic_DNA"/>
</dbReference>
<evidence type="ECO:0000256" key="5">
    <source>
        <dbReference type="ARBA" id="ARBA00023136"/>
    </source>
</evidence>
<evidence type="ECO:0000313" key="7">
    <source>
        <dbReference type="Proteomes" id="UP001217089"/>
    </source>
</evidence>
<keyword evidence="4" id="KW-1133">Transmembrane helix</keyword>
<dbReference type="Proteomes" id="UP001217089">
    <property type="component" value="Unassembled WGS sequence"/>
</dbReference>
<sequence length="250" mass="29444">MYVVKQRNQGSVFHINTRSFTIFQNFWTTSCMSKCQDIFENITENTVFNLTKLKLKSLVFLNNKINEKLTCLRHLEISQNKELKPEKISRSINSLNKSVIEKLKTTGQGYLTIMGFVSTAVMVKVLYKSRWHIRYWIHLLHARRRGYTNLDEDIGFDYDCFVIYRDGDEDWVHNILLPKLWISPFELRVCQDRFLNSDNIFLVLIMLQEIGHRHLISSSRALITTTTYASWTEDDVGQVQFWEQVVSSMA</sequence>
<keyword evidence="3" id="KW-0732">Signal</keyword>
<evidence type="ECO:0000256" key="2">
    <source>
        <dbReference type="ARBA" id="ARBA00022692"/>
    </source>
</evidence>
<keyword evidence="7" id="KW-1185">Reference proteome</keyword>
<proteinExistence type="predicted"/>
<comment type="caution">
    <text evidence="6">The sequence shown here is derived from an EMBL/GenBank/DDBJ whole genome shotgun (WGS) entry which is preliminary data.</text>
</comment>
<dbReference type="PANTHER" id="PTHR24365:SF530">
    <property type="entry name" value="MSTPROX-RELATED"/>
    <property type="match status" value="1"/>
</dbReference>
<reference evidence="6 7" key="1">
    <citation type="submission" date="2022-12" db="EMBL/GenBank/DDBJ databases">
        <title>Chromosome-level genome of Tegillarca granosa.</title>
        <authorList>
            <person name="Kim J."/>
        </authorList>
    </citation>
    <scope>NUCLEOTIDE SEQUENCE [LARGE SCALE GENOMIC DNA]</scope>
    <source>
        <strain evidence="6">Teg-2019</strain>
        <tissue evidence="6">Adductor muscle</tissue>
    </source>
</reference>
<evidence type="ECO:0000313" key="6">
    <source>
        <dbReference type="EMBL" id="KAJ8300188.1"/>
    </source>
</evidence>
<dbReference type="SUPFAM" id="SSF52200">
    <property type="entry name" value="Toll/Interleukin receptor TIR domain"/>
    <property type="match status" value="1"/>
</dbReference>
<evidence type="ECO:0000256" key="4">
    <source>
        <dbReference type="ARBA" id="ARBA00022989"/>
    </source>
</evidence>
<dbReference type="InterPro" id="IPR035897">
    <property type="entry name" value="Toll_tir_struct_dom_sf"/>
</dbReference>
<evidence type="ECO:0000256" key="1">
    <source>
        <dbReference type="ARBA" id="ARBA00004370"/>
    </source>
</evidence>
<evidence type="ECO:0000256" key="3">
    <source>
        <dbReference type="ARBA" id="ARBA00022729"/>
    </source>
</evidence>
<organism evidence="6 7">
    <name type="scientific">Tegillarca granosa</name>
    <name type="common">Malaysian cockle</name>
    <name type="synonym">Anadara granosa</name>
    <dbReference type="NCBI Taxonomy" id="220873"/>
    <lineage>
        <taxon>Eukaryota</taxon>
        <taxon>Metazoa</taxon>
        <taxon>Spiralia</taxon>
        <taxon>Lophotrochozoa</taxon>
        <taxon>Mollusca</taxon>
        <taxon>Bivalvia</taxon>
        <taxon>Autobranchia</taxon>
        <taxon>Pteriomorphia</taxon>
        <taxon>Arcoida</taxon>
        <taxon>Arcoidea</taxon>
        <taxon>Arcidae</taxon>
        <taxon>Tegillarca</taxon>
    </lineage>
</organism>
<keyword evidence="5" id="KW-0472">Membrane</keyword>
<protein>
    <recommendedName>
        <fullName evidence="8">TIR domain-containing protein</fullName>
    </recommendedName>
</protein>
<comment type="subcellular location">
    <subcellularLocation>
        <location evidence="1">Membrane</location>
    </subcellularLocation>
</comment>
<accession>A0ABQ9E461</accession>
<dbReference type="PROSITE" id="PS51257">
    <property type="entry name" value="PROKAR_LIPOPROTEIN"/>
    <property type="match status" value="1"/>
</dbReference>
<dbReference type="Gene3D" id="3.40.50.10140">
    <property type="entry name" value="Toll/interleukin-1 receptor homology (TIR) domain"/>
    <property type="match status" value="1"/>
</dbReference>
<name>A0ABQ9E461_TEGGR</name>